<sequence>MSRTRRSRRRSAGGRSPWVLIGLLVLVVLGAFGAGVDTGSGAFTSAASDRGASVAVASDDSGLLGITVATSVTAGSPSQLVTVTNNINRTLTVEVASSATLSNSQATLGPDESLTTDATVSCSSPPSNLEMTITASADGQFSGVATRSVPVDTSNCEDSTLSFGTLDILDQTTSAKGGKAEYAVSYSLDGNTTSFDRVSVDFENLDKADGILTRSSTVQSDTIRFQSGGQRFGNRYEITVRLFTDTGEIQREQVVVTDTADGS</sequence>
<comment type="caution">
    <text evidence="1">The sequence shown here is derived from an EMBL/GenBank/DDBJ whole genome shotgun (WGS) entry which is preliminary data.</text>
</comment>
<keyword evidence="2" id="KW-1185">Reference proteome</keyword>
<dbReference type="Proteomes" id="UP000276588">
    <property type="component" value="Unassembled WGS sequence"/>
</dbReference>
<dbReference type="OrthoDB" id="386669at2157"/>
<accession>A0A3A6PVZ3</accession>
<gene>
    <name evidence="1" type="ORF">DM826_06115</name>
</gene>
<protein>
    <submittedName>
        <fullName evidence="1">Uncharacterized protein</fullName>
    </submittedName>
</protein>
<dbReference type="AlphaFoldDB" id="A0A3A6PVZ3"/>
<proteinExistence type="predicted"/>
<reference evidence="1 2" key="1">
    <citation type="submission" date="2018-06" db="EMBL/GenBank/DDBJ databases">
        <title>Halonotius sp. F13-13 a new haloarchaeeon isolated from a solar saltern from Isla Cristina, Huelva, Spain.</title>
        <authorList>
            <person name="Duran-Viseras A."/>
            <person name="Sanchez-Porro C."/>
            <person name="Ventosa A."/>
        </authorList>
    </citation>
    <scope>NUCLEOTIDE SEQUENCE [LARGE SCALE GENOMIC DNA]</scope>
    <source>
        <strain evidence="1 2">F13-13</strain>
    </source>
</reference>
<dbReference type="EMBL" id="QKNY01000008">
    <property type="protein sequence ID" value="RJX43503.1"/>
    <property type="molecule type" value="Genomic_DNA"/>
</dbReference>
<evidence type="ECO:0000313" key="2">
    <source>
        <dbReference type="Proteomes" id="UP000276588"/>
    </source>
</evidence>
<evidence type="ECO:0000313" key="1">
    <source>
        <dbReference type="EMBL" id="RJX43503.1"/>
    </source>
</evidence>
<organism evidence="1 2">
    <name type="scientific">Halonotius aquaticus</name>
    <dbReference type="NCBI Taxonomy" id="2216978"/>
    <lineage>
        <taxon>Archaea</taxon>
        <taxon>Methanobacteriati</taxon>
        <taxon>Methanobacteriota</taxon>
        <taxon>Stenosarchaea group</taxon>
        <taxon>Halobacteria</taxon>
        <taxon>Halobacteriales</taxon>
        <taxon>Haloferacaceae</taxon>
        <taxon>Halonotius</taxon>
    </lineage>
</organism>
<name>A0A3A6PVZ3_9EURY</name>
<dbReference type="RefSeq" id="WP_120102521.1">
    <property type="nucleotide sequence ID" value="NZ_QKNY01000008.1"/>
</dbReference>